<evidence type="ECO:0000313" key="2">
    <source>
        <dbReference type="EMBL" id="MPM67018.1"/>
    </source>
</evidence>
<gene>
    <name evidence="2" type="ORF">SDC9_113933</name>
</gene>
<dbReference type="EMBL" id="VSSQ01021435">
    <property type="protein sequence ID" value="MPM67018.1"/>
    <property type="molecule type" value="Genomic_DNA"/>
</dbReference>
<reference evidence="2" key="1">
    <citation type="submission" date="2019-08" db="EMBL/GenBank/DDBJ databases">
        <authorList>
            <person name="Kucharzyk K."/>
            <person name="Murdoch R.W."/>
            <person name="Higgins S."/>
            <person name="Loffler F."/>
        </authorList>
    </citation>
    <scope>NUCLEOTIDE SEQUENCE</scope>
</reference>
<name>A0A645BPG6_9ZZZZ</name>
<comment type="caution">
    <text evidence="2">The sequence shown here is derived from an EMBL/GenBank/DDBJ whole genome shotgun (WGS) entry which is preliminary data.</text>
</comment>
<proteinExistence type="predicted"/>
<organism evidence="2">
    <name type="scientific">bioreactor metagenome</name>
    <dbReference type="NCBI Taxonomy" id="1076179"/>
    <lineage>
        <taxon>unclassified sequences</taxon>
        <taxon>metagenomes</taxon>
        <taxon>ecological metagenomes</taxon>
    </lineage>
</organism>
<evidence type="ECO:0000256" key="1">
    <source>
        <dbReference type="SAM" id="MobiDB-lite"/>
    </source>
</evidence>
<sequence>MDQHSKHSLGGDGGRDETPLHRRKDNAAPGVEIAIVTHLQIPLPLRIIPLQRNLGRIDFVQQRPVALPRHKENRLEPELFIDPFAVGGPPASGHGGVDFPLLQGLQKFIDLPEFPELIGKALFPGQRIERSHSAGPGQHPDPDAIPIDVVAGRVA</sequence>
<feature type="region of interest" description="Disordered" evidence="1">
    <location>
        <begin position="1"/>
        <end position="25"/>
    </location>
</feature>
<accession>A0A645BPG6</accession>
<protein>
    <submittedName>
        <fullName evidence="2">Uncharacterized protein</fullName>
    </submittedName>
</protein>
<dbReference type="AlphaFoldDB" id="A0A645BPG6"/>